<dbReference type="InterPro" id="IPR037191">
    <property type="entry name" value="VPS9_dom_sf"/>
</dbReference>
<feature type="region of interest" description="Disordered" evidence="1">
    <location>
        <begin position="1"/>
        <end position="23"/>
    </location>
</feature>
<accession>A0AB34J1N1</accession>
<dbReference type="SUPFAM" id="SSF109993">
    <property type="entry name" value="VPS9 domain"/>
    <property type="match status" value="1"/>
</dbReference>
<proteinExistence type="predicted"/>
<feature type="domain" description="VPS9" evidence="2">
    <location>
        <begin position="557"/>
        <end position="688"/>
    </location>
</feature>
<sequence length="692" mass="73066">MGEKQEGGTPPAPNATSPAPSRQAVCPTAFLDSPRAANHILCAIQDGRDDLLTAGVFRCCAIDTAITGISATHWDFGGHAFIGAKAALGLAAVGALVPSTHLAVGMYVVATNSASSIKNAIMGGAAAARKRMKAHDEAFYQALGFSREQLLGVRVIPTAAAFWDLREGDTVIEIAVKAKRGRLGNSLDSCIMHRLLVKLVGLLPCSACEKQARLDQALVRCAEAMKLQQDHACFDPLRQCWQALRAQMRLEENQLRRNGGHVATRRDDGKLMLQGQVAGTAGAIAAGIIAGGPVYALYYAIGAIAGGALSSQRLHADRLSREVEREQVVATGSRWASLMRAYQKEVSPKPPLPPSWAAHFSRAKPPAAAAAAAEVQPPAVLRTSSVDQLVMSNELALLNALHSHEAPLGRLRFALVAEFEAYVNSSTELTNRNREWTDLIGAVHAVLDTLTACAVSACTPNIAACAAGQAETEEGVAAAVAQELLDAALCSACGEARQAWANEEAVARVDKLIVVCCVERSVFCDLSDGAAQSSAALLPLPGLVYSSAMEAVRGMVAEKDATFQMKQARWATEPSFALGALPEDVVDYQLATTALLEMQASCTPTQKIDCLVRVLLAVSSSDTSADEMLPSLMFALVKSPLRAPAAECAFIVQFVHQCFDLHGEAGYALASFECAIVGVTGLPMDPADLCLD</sequence>
<dbReference type="AlphaFoldDB" id="A0AB34J1N1"/>
<gene>
    <name evidence="3" type="ORF">AB1Y20_006073</name>
</gene>
<dbReference type="PROSITE" id="PS51205">
    <property type="entry name" value="VPS9"/>
    <property type="match status" value="1"/>
</dbReference>
<keyword evidence="4" id="KW-1185">Reference proteome</keyword>
<dbReference type="EMBL" id="JBGBPQ010000014">
    <property type="protein sequence ID" value="KAL1511264.1"/>
    <property type="molecule type" value="Genomic_DNA"/>
</dbReference>
<dbReference type="GO" id="GO:0030139">
    <property type="term" value="C:endocytic vesicle"/>
    <property type="evidence" value="ECO:0007669"/>
    <property type="project" value="TreeGrafter"/>
</dbReference>
<dbReference type="Gene3D" id="1.20.1050.80">
    <property type="entry name" value="VPS9 domain"/>
    <property type="match status" value="1"/>
</dbReference>
<dbReference type="PANTHER" id="PTHR23101:SF25">
    <property type="entry name" value="GTPASE-ACTIVATING PROTEIN AND VPS9 DOMAIN-CONTAINING PROTEIN 1"/>
    <property type="match status" value="1"/>
</dbReference>
<reference evidence="3 4" key="1">
    <citation type="journal article" date="2024" name="Science">
        <title>Giant polyketide synthase enzymes in the biosynthesis of giant marine polyether toxins.</title>
        <authorList>
            <person name="Fallon T.R."/>
            <person name="Shende V.V."/>
            <person name="Wierzbicki I.H."/>
            <person name="Pendleton A.L."/>
            <person name="Watervoot N.F."/>
            <person name="Auber R.P."/>
            <person name="Gonzalez D.J."/>
            <person name="Wisecaver J.H."/>
            <person name="Moore B.S."/>
        </authorList>
    </citation>
    <scope>NUCLEOTIDE SEQUENCE [LARGE SCALE GENOMIC DNA]</scope>
    <source>
        <strain evidence="3 4">12B1</strain>
    </source>
</reference>
<name>A0AB34J1N1_PRYPA</name>
<dbReference type="InterPro" id="IPR003123">
    <property type="entry name" value="VPS9"/>
</dbReference>
<evidence type="ECO:0000259" key="2">
    <source>
        <dbReference type="PROSITE" id="PS51205"/>
    </source>
</evidence>
<dbReference type="GO" id="GO:0005085">
    <property type="term" value="F:guanyl-nucleotide exchange factor activity"/>
    <property type="evidence" value="ECO:0007669"/>
    <property type="project" value="InterPro"/>
</dbReference>
<dbReference type="GO" id="GO:0031267">
    <property type="term" value="F:small GTPase binding"/>
    <property type="evidence" value="ECO:0007669"/>
    <property type="project" value="TreeGrafter"/>
</dbReference>
<evidence type="ECO:0000256" key="1">
    <source>
        <dbReference type="SAM" id="MobiDB-lite"/>
    </source>
</evidence>
<dbReference type="InterPro" id="IPR045046">
    <property type="entry name" value="Vps9-like"/>
</dbReference>
<organism evidence="3 4">
    <name type="scientific">Prymnesium parvum</name>
    <name type="common">Toxic golden alga</name>
    <dbReference type="NCBI Taxonomy" id="97485"/>
    <lineage>
        <taxon>Eukaryota</taxon>
        <taxon>Haptista</taxon>
        <taxon>Haptophyta</taxon>
        <taxon>Prymnesiophyceae</taxon>
        <taxon>Prymnesiales</taxon>
        <taxon>Prymnesiaceae</taxon>
        <taxon>Prymnesium</taxon>
    </lineage>
</organism>
<dbReference type="Pfam" id="PF02204">
    <property type="entry name" value="VPS9"/>
    <property type="match status" value="1"/>
</dbReference>
<dbReference type="SMART" id="SM00167">
    <property type="entry name" value="VPS9"/>
    <property type="match status" value="1"/>
</dbReference>
<dbReference type="PANTHER" id="PTHR23101">
    <property type="entry name" value="RAB GDP/GTP EXCHANGE FACTOR"/>
    <property type="match status" value="1"/>
</dbReference>
<dbReference type="GO" id="GO:0005829">
    <property type="term" value="C:cytosol"/>
    <property type="evidence" value="ECO:0007669"/>
    <property type="project" value="TreeGrafter"/>
</dbReference>
<evidence type="ECO:0000313" key="4">
    <source>
        <dbReference type="Proteomes" id="UP001515480"/>
    </source>
</evidence>
<dbReference type="Proteomes" id="UP001515480">
    <property type="component" value="Unassembled WGS sequence"/>
</dbReference>
<evidence type="ECO:0000313" key="3">
    <source>
        <dbReference type="EMBL" id="KAL1511264.1"/>
    </source>
</evidence>
<protein>
    <recommendedName>
        <fullName evidence="2">VPS9 domain-containing protein</fullName>
    </recommendedName>
</protein>
<comment type="caution">
    <text evidence="3">The sequence shown here is derived from an EMBL/GenBank/DDBJ whole genome shotgun (WGS) entry which is preliminary data.</text>
</comment>
<dbReference type="GO" id="GO:0016192">
    <property type="term" value="P:vesicle-mediated transport"/>
    <property type="evidence" value="ECO:0007669"/>
    <property type="project" value="InterPro"/>
</dbReference>